<evidence type="ECO:0000256" key="1">
    <source>
        <dbReference type="ARBA" id="ARBA00022741"/>
    </source>
</evidence>
<evidence type="ECO:0000313" key="7">
    <source>
        <dbReference type="EMBL" id="SHH96789.1"/>
    </source>
</evidence>
<dbReference type="Pfam" id="PF00488">
    <property type="entry name" value="MutS_V"/>
    <property type="match status" value="1"/>
</dbReference>
<dbReference type="InterPro" id="IPR045076">
    <property type="entry name" value="MutS"/>
</dbReference>
<organism evidence="7 8">
    <name type="scientific">Clostridium grantii DSM 8605</name>
    <dbReference type="NCBI Taxonomy" id="1121316"/>
    <lineage>
        <taxon>Bacteria</taxon>
        <taxon>Bacillati</taxon>
        <taxon>Bacillota</taxon>
        <taxon>Clostridia</taxon>
        <taxon>Eubacteriales</taxon>
        <taxon>Clostridiaceae</taxon>
        <taxon>Clostridium</taxon>
    </lineage>
</organism>
<dbReference type="SMART" id="SM00533">
    <property type="entry name" value="MUTSd"/>
    <property type="match status" value="1"/>
</dbReference>
<dbReference type="GO" id="GO:0030983">
    <property type="term" value="F:mismatched DNA binding"/>
    <property type="evidence" value="ECO:0007669"/>
    <property type="project" value="InterPro"/>
</dbReference>
<dbReference type="GO" id="GO:0005829">
    <property type="term" value="C:cytosol"/>
    <property type="evidence" value="ECO:0007669"/>
    <property type="project" value="TreeGrafter"/>
</dbReference>
<dbReference type="SUPFAM" id="SSF52540">
    <property type="entry name" value="P-loop containing nucleoside triphosphate hydrolases"/>
    <property type="match status" value="1"/>
</dbReference>
<evidence type="ECO:0000256" key="4">
    <source>
        <dbReference type="SAM" id="Phobius"/>
    </source>
</evidence>
<reference evidence="7 8" key="1">
    <citation type="submission" date="2016-11" db="EMBL/GenBank/DDBJ databases">
        <authorList>
            <person name="Jaros S."/>
            <person name="Januszkiewicz K."/>
            <person name="Wedrychowicz H."/>
        </authorList>
    </citation>
    <scope>NUCLEOTIDE SEQUENCE [LARGE SCALE GENOMIC DNA]</scope>
    <source>
        <strain evidence="7 8">DSM 8605</strain>
    </source>
</reference>
<dbReference type="SUPFAM" id="SSF48334">
    <property type="entry name" value="DNA repair protein MutS, domain III"/>
    <property type="match status" value="1"/>
</dbReference>
<keyword evidence="3" id="KW-0238">DNA-binding</keyword>
<proteinExistence type="predicted"/>
<gene>
    <name evidence="7" type="ORF">SAMN02745207_03496</name>
</gene>
<dbReference type="RefSeq" id="WP_084133649.1">
    <property type="nucleotide sequence ID" value="NZ_FQXM01000026.1"/>
</dbReference>
<evidence type="ECO:0000259" key="6">
    <source>
        <dbReference type="SMART" id="SM00534"/>
    </source>
</evidence>
<dbReference type="EMBL" id="FQXM01000026">
    <property type="protein sequence ID" value="SHH96789.1"/>
    <property type="molecule type" value="Genomic_DNA"/>
</dbReference>
<dbReference type="InterPro" id="IPR027417">
    <property type="entry name" value="P-loop_NTPase"/>
</dbReference>
<feature type="domain" description="DNA mismatch repair protein MutS core" evidence="5">
    <location>
        <begin position="62"/>
        <end position="334"/>
    </location>
</feature>
<dbReference type="InterPro" id="IPR036187">
    <property type="entry name" value="DNA_mismatch_repair_MutS_sf"/>
</dbReference>
<dbReference type="Gene3D" id="3.40.50.300">
    <property type="entry name" value="P-loop containing nucleotide triphosphate hydrolases"/>
    <property type="match status" value="1"/>
</dbReference>
<dbReference type="Proteomes" id="UP000184447">
    <property type="component" value="Unassembled WGS sequence"/>
</dbReference>
<dbReference type="Pfam" id="PF05192">
    <property type="entry name" value="MutS_III"/>
    <property type="match status" value="1"/>
</dbReference>
<feature type="domain" description="DNA mismatch repair proteins mutS family" evidence="6">
    <location>
        <begin position="343"/>
        <end position="527"/>
    </location>
</feature>
<dbReference type="Gene3D" id="1.10.1420.10">
    <property type="match status" value="1"/>
</dbReference>
<keyword evidence="4" id="KW-0812">Transmembrane</keyword>
<evidence type="ECO:0000313" key="8">
    <source>
        <dbReference type="Proteomes" id="UP000184447"/>
    </source>
</evidence>
<dbReference type="GO" id="GO:0140664">
    <property type="term" value="F:ATP-dependent DNA damage sensor activity"/>
    <property type="evidence" value="ECO:0007669"/>
    <property type="project" value="InterPro"/>
</dbReference>
<dbReference type="InterPro" id="IPR007696">
    <property type="entry name" value="DNA_mismatch_repair_MutS_core"/>
</dbReference>
<keyword evidence="8" id="KW-1185">Reference proteome</keyword>
<dbReference type="GO" id="GO:0006298">
    <property type="term" value="P:mismatch repair"/>
    <property type="evidence" value="ECO:0007669"/>
    <property type="project" value="InterPro"/>
</dbReference>
<keyword evidence="2" id="KW-0067">ATP-binding</keyword>
<dbReference type="InterPro" id="IPR000432">
    <property type="entry name" value="DNA_mismatch_repair_MutS_C"/>
</dbReference>
<protein>
    <submittedName>
        <fullName evidence="7">MutS domain III</fullName>
    </submittedName>
</protein>
<keyword evidence="4" id="KW-1133">Transmembrane helix</keyword>
<dbReference type="GO" id="GO:0005524">
    <property type="term" value="F:ATP binding"/>
    <property type="evidence" value="ECO:0007669"/>
    <property type="project" value="UniProtKB-KW"/>
</dbReference>
<dbReference type="SMART" id="SM00534">
    <property type="entry name" value="MUTSac"/>
    <property type="match status" value="1"/>
</dbReference>
<keyword evidence="1" id="KW-0547">Nucleotide-binding</keyword>
<feature type="transmembrane region" description="Helical" evidence="4">
    <location>
        <begin position="152"/>
        <end position="181"/>
    </location>
</feature>
<sequence length="536" mass="61618">MNNDLSAMFILEKLTNRKALGYIKDNWKKTIKKKTNFTVLKKFYEFSSKTSISIDDFTWTDLTMDEIFKKLDRNMSTAGEYTLYSLLRNPSKDINVLKQRDSLIKEFQNNQVFREKIQILLFKLGHTKHNINSILFEKSETNNKLQIISNLLVAPIIINIALSIILKSTGFLGLIILNFFINMYFHQKMESVINERASAASYIGMTVNTANKISKIENTTLLSYSEKLKSLYAKCKKIGDSSIFIGRLKGFDSLADYIFILFLIEERNYFKILSQIEKNKSELNEIFNLVGEFDALQSIASYREEIKEYTTPIFVENKPFIHGVDLKHPLVEKAIPNSISLQTEGMLLTGSNMSGKSTYLRTVGINAVFAQTIYTCLAKEYKTCFYNIVTSIEPEDNIVEGKSYYLGEAQSILRIVRACEGEVPVLSMIDEIFRGTNPIERISAAEEILQYLNDSKATILAATHDIELTETLKNYKNYYFREHVTENKLEFDYTLKEGVSPTRNAIRILKYLGYPTHITDKIDEKIDIKNHKKSSI</sequence>
<dbReference type="OrthoDB" id="9802448at2"/>
<dbReference type="AlphaFoldDB" id="A0A1M5XAN3"/>
<evidence type="ECO:0000256" key="3">
    <source>
        <dbReference type="ARBA" id="ARBA00023125"/>
    </source>
</evidence>
<evidence type="ECO:0000256" key="2">
    <source>
        <dbReference type="ARBA" id="ARBA00022840"/>
    </source>
</evidence>
<dbReference type="PANTHER" id="PTHR11361">
    <property type="entry name" value="DNA MISMATCH REPAIR PROTEIN MUTS FAMILY MEMBER"/>
    <property type="match status" value="1"/>
</dbReference>
<evidence type="ECO:0000259" key="5">
    <source>
        <dbReference type="SMART" id="SM00533"/>
    </source>
</evidence>
<dbReference type="STRING" id="1121316.SAMN02745207_03496"/>
<keyword evidence="4" id="KW-0472">Membrane</keyword>
<dbReference type="PANTHER" id="PTHR11361:SF152">
    <property type="entry name" value="DNA MISMATCH REPAIR PROTEIN"/>
    <property type="match status" value="1"/>
</dbReference>
<accession>A0A1M5XAN3</accession>
<name>A0A1M5XAN3_9CLOT</name>